<dbReference type="Gene3D" id="3.40.50.80">
    <property type="entry name" value="Nucleotide-binding domain of ferredoxin-NADP reductase (FNR) module"/>
    <property type="match status" value="1"/>
</dbReference>
<feature type="region of interest" description="Disordered" evidence="1">
    <location>
        <begin position="46"/>
        <end position="90"/>
    </location>
</feature>
<reference evidence="3 4" key="1">
    <citation type="submission" date="2018-12" db="EMBL/GenBank/DDBJ databases">
        <authorList>
            <consortium name="Pathogen Informatics"/>
        </authorList>
    </citation>
    <scope>NUCLEOTIDE SEQUENCE [LARGE SCALE GENOMIC DNA]</scope>
    <source>
        <strain evidence="3 4">NCTC13652</strain>
    </source>
</reference>
<protein>
    <submittedName>
        <fullName evidence="3">Iron import ATP-binding/permease protein IrtA</fullName>
        <ecNumber evidence="3">3.6.3.-</ecNumber>
    </submittedName>
</protein>
<sequence>MAKSIQQVRVTAVTRQVPGVVSIDFEPGGLSPRVCIDDHVKIMLPAPDSERLPAPDSQTLPAAGSETLSTPDPAAPAAQATQPAPAPAPLLRTYTRRRADPATGAWGIDVLRLPHDGPGARWADSVAPGDVVTVRGPGGHWQMPDSTEPMTVLMVGDAVAQPAIANALEALPADSSAVVLVEQGDLHYPLPQRPGVRIVPVPVSPGGAALVDAVRDLATPSGPWWAFVHGQAEMVRPLRRHLRVDRGLPKDRMHLSAYWFSGRDTEAWRAIKSRFNKAMIAESGD</sequence>
<dbReference type="InterPro" id="IPR039374">
    <property type="entry name" value="SIP_fam"/>
</dbReference>
<dbReference type="Pfam" id="PF04954">
    <property type="entry name" value="SIP"/>
    <property type="match status" value="1"/>
</dbReference>
<dbReference type="PANTHER" id="PTHR30157:SF0">
    <property type="entry name" value="NADPH-DEPENDENT FERRIC-CHELATE REDUCTASE"/>
    <property type="match status" value="1"/>
</dbReference>
<organism evidence="3 4">
    <name type="scientific">Acidipropionibacterium jensenii</name>
    <dbReference type="NCBI Taxonomy" id="1749"/>
    <lineage>
        <taxon>Bacteria</taxon>
        <taxon>Bacillati</taxon>
        <taxon>Actinomycetota</taxon>
        <taxon>Actinomycetes</taxon>
        <taxon>Propionibacteriales</taxon>
        <taxon>Propionibacteriaceae</taxon>
        <taxon>Acidipropionibacterium</taxon>
    </lineage>
</organism>
<feature type="domain" description="FAD-binding FR-type" evidence="2">
    <location>
        <begin position="3"/>
        <end position="144"/>
    </location>
</feature>
<keyword evidence="3" id="KW-0067">ATP-binding</keyword>
<dbReference type="InterPro" id="IPR039261">
    <property type="entry name" value="FNR_nucleotide-bd"/>
</dbReference>
<dbReference type="InterPro" id="IPR017927">
    <property type="entry name" value="FAD-bd_FR_type"/>
</dbReference>
<dbReference type="Proteomes" id="UP000277858">
    <property type="component" value="Chromosome"/>
</dbReference>
<keyword evidence="3" id="KW-0378">Hydrolase</keyword>
<dbReference type="EC" id="3.6.3.-" evidence="3"/>
<keyword evidence="3" id="KW-0547">Nucleotide-binding</keyword>
<accession>A0A3S4V2C6</accession>
<dbReference type="GO" id="GO:0005524">
    <property type="term" value="F:ATP binding"/>
    <property type="evidence" value="ECO:0007669"/>
    <property type="project" value="UniProtKB-KW"/>
</dbReference>
<keyword evidence="4" id="KW-1185">Reference proteome</keyword>
<dbReference type="RefSeq" id="WP_036982165.1">
    <property type="nucleotide sequence ID" value="NZ_LR134473.1"/>
</dbReference>
<evidence type="ECO:0000259" key="2">
    <source>
        <dbReference type="PROSITE" id="PS51384"/>
    </source>
</evidence>
<dbReference type="GO" id="GO:0016491">
    <property type="term" value="F:oxidoreductase activity"/>
    <property type="evidence" value="ECO:0007669"/>
    <property type="project" value="InterPro"/>
</dbReference>
<proteinExistence type="predicted"/>
<dbReference type="STRING" id="1122997.GCA_000425285_02292"/>
<dbReference type="PANTHER" id="PTHR30157">
    <property type="entry name" value="FERRIC REDUCTASE, NADPH-DEPENDENT"/>
    <property type="match status" value="1"/>
</dbReference>
<dbReference type="OrthoDB" id="3291337at2"/>
<dbReference type="GO" id="GO:0016787">
    <property type="term" value="F:hydrolase activity"/>
    <property type="evidence" value="ECO:0007669"/>
    <property type="project" value="UniProtKB-KW"/>
</dbReference>
<feature type="compositionally biased region" description="Low complexity" evidence="1">
    <location>
        <begin position="70"/>
        <end position="83"/>
    </location>
</feature>
<dbReference type="CDD" id="cd06193">
    <property type="entry name" value="siderophore_interacting"/>
    <property type="match status" value="1"/>
</dbReference>
<dbReference type="EMBL" id="LR134473">
    <property type="protein sequence ID" value="VEI03210.1"/>
    <property type="molecule type" value="Genomic_DNA"/>
</dbReference>
<name>A0A3S4V2C6_9ACTN</name>
<evidence type="ECO:0000256" key="1">
    <source>
        <dbReference type="SAM" id="MobiDB-lite"/>
    </source>
</evidence>
<dbReference type="Gene3D" id="2.40.30.10">
    <property type="entry name" value="Translation factors"/>
    <property type="match status" value="1"/>
</dbReference>
<dbReference type="InterPro" id="IPR013113">
    <property type="entry name" value="SIP_FAD-bd"/>
</dbReference>
<gene>
    <name evidence="3" type="primary">irtA</name>
    <name evidence="3" type="ORF">NCTC13652_01409</name>
</gene>
<dbReference type="InterPro" id="IPR017938">
    <property type="entry name" value="Riboflavin_synthase-like_b-brl"/>
</dbReference>
<dbReference type="InterPro" id="IPR007037">
    <property type="entry name" value="SIP_rossman_dom"/>
</dbReference>
<dbReference type="PROSITE" id="PS51384">
    <property type="entry name" value="FAD_FR"/>
    <property type="match status" value="1"/>
</dbReference>
<dbReference type="SUPFAM" id="SSF63380">
    <property type="entry name" value="Riboflavin synthase domain-like"/>
    <property type="match status" value="1"/>
</dbReference>
<evidence type="ECO:0000313" key="3">
    <source>
        <dbReference type="EMBL" id="VEI03210.1"/>
    </source>
</evidence>
<dbReference type="Pfam" id="PF08021">
    <property type="entry name" value="FAD_binding_9"/>
    <property type="match status" value="1"/>
</dbReference>
<evidence type="ECO:0000313" key="4">
    <source>
        <dbReference type="Proteomes" id="UP000277858"/>
    </source>
</evidence>
<dbReference type="AlphaFoldDB" id="A0A3S4V2C6"/>